<dbReference type="Proteomes" id="UP001223144">
    <property type="component" value="Unassembled WGS sequence"/>
</dbReference>
<dbReference type="PROSITE" id="PS50022">
    <property type="entry name" value="FA58C_3"/>
    <property type="match status" value="1"/>
</dbReference>
<protein>
    <submittedName>
        <fullName evidence="3">Discoidin domain-containing protein</fullName>
    </submittedName>
</protein>
<accession>A0ABT6HZP2</accession>
<feature type="domain" description="F5/8 type C" evidence="2">
    <location>
        <begin position="1"/>
        <end position="149"/>
    </location>
</feature>
<reference evidence="3 4" key="1">
    <citation type="submission" date="2023-04" db="EMBL/GenBank/DDBJ databases">
        <title>Streptomyces chengmaiensis sp. nov. isolated from the stem of mangrove plant in Hainan.</title>
        <authorList>
            <person name="Huang X."/>
            <person name="Zhou S."/>
            <person name="Chu X."/>
            <person name="Xie Y."/>
            <person name="Lin Y."/>
        </authorList>
    </citation>
    <scope>NUCLEOTIDE SEQUENCE [LARGE SCALE GENOMIC DNA]</scope>
    <source>
        <strain evidence="3 4">HNM0663</strain>
    </source>
</reference>
<dbReference type="InterPro" id="IPR008979">
    <property type="entry name" value="Galactose-bd-like_sf"/>
</dbReference>
<feature type="non-terminal residue" evidence="3">
    <location>
        <position position="1"/>
    </location>
</feature>
<dbReference type="Gene3D" id="2.60.120.260">
    <property type="entry name" value="Galactose-binding domain-like"/>
    <property type="match status" value="1"/>
</dbReference>
<proteinExistence type="predicted"/>
<feature type="region of interest" description="Disordered" evidence="1">
    <location>
        <begin position="1"/>
        <end position="36"/>
    </location>
</feature>
<name>A0ABT6HZP2_9ACTN</name>
<keyword evidence="4" id="KW-1185">Reference proteome</keyword>
<organism evidence="3 4">
    <name type="scientific">Streptomyces chengmaiensis</name>
    <dbReference type="NCBI Taxonomy" id="3040919"/>
    <lineage>
        <taxon>Bacteria</taxon>
        <taxon>Bacillati</taxon>
        <taxon>Actinomycetota</taxon>
        <taxon>Actinomycetes</taxon>
        <taxon>Kitasatosporales</taxon>
        <taxon>Streptomycetaceae</taxon>
        <taxon>Streptomyces</taxon>
    </lineage>
</organism>
<dbReference type="SUPFAM" id="SSF49785">
    <property type="entry name" value="Galactose-binding domain-like"/>
    <property type="match status" value="1"/>
</dbReference>
<evidence type="ECO:0000313" key="4">
    <source>
        <dbReference type="Proteomes" id="UP001223144"/>
    </source>
</evidence>
<feature type="non-terminal residue" evidence="3">
    <location>
        <position position="152"/>
    </location>
</feature>
<evidence type="ECO:0000256" key="1">
    <source>
        <dbReference type="SAM" id="MobiDB-lite"/>
    </source>
</evidence>
<sequence>STSSPISKADWSVVYSDSEETTGENGTDANAIDGNPATKWHTKWYGGSDALPHEIQIDLGARYDVDSLSYLPRQDGGVNGRIGAYEVYVSDTTADWGSPVATGTFADTATEKTVGFTTKTGRYLRLKALTEAGNRGSWTSAAEISATGTATP</sequence>
<evidence type="ECO:0000313" key="3">
    <source>
        <dbReference type="EMBL" id="MDH2394184.1"/>
    </source>
</evidence>
<dbReference type="EMBL" id="JARWBG010000143">
    <property type="protein sequence ID" value="MDH2394184.1"/>
    <property type="molecule type" value="Genomic_DNA"/>
</dbReference>
<evidence type="ECO:0000259" key="2">
    <source>
        <dbReference type="PROSITE" id="PS50022"/>
    </source>
</evidence>
<dbReference type="RefSeq" id="WP_279933608.1">
    <property type="nucleotide sequence ID" value="NZ_JARWBG010000143.1"/>
</dbReference>
<comment type="caution">
    <text evidence="3">The sequence shown here is derived from an EMBL/GenBank/DDBJ whole genome shotgun (WGS) entry which is preliminary data.</text>
</comment>
<gene>
    <name evidence="3" type="ORF">QCN29_36770</name>
</gene>
<dbReference type="InterPro" id="IPR000421">
    <property type="entry name" value="FA58C"/>
</dbReference>
<dbReference type="Pfam" id="PF00754">
    <property type="entry name" value="F5_F8_type_C"/>
    <property type="match status" value="1"/>
</dbReference>